<dbReference type="InterPro" id="IPR008538">
    <property type="entry name" value="Uma2"/>
</dbReference>
<dbReference type="RefSeq" id="WP_152589575.1">
    <property type="nucleotide sequence ID" value="NZ_CP045226.1"/>
</dbReference>
<keyword evidence="1" id="KW-0175">Coiled coil</keyword>
<dbReference type="EMBL" id="CP045226">
    <property type="protein sequence ID" value="QFS46822.1"/>
    <property type="molecule type" value="Genomic_DNA"/>
</dbReference>
<accession>A0A5P8W2D7</accession>
<dbReference type="InterPro" id="IPR011335">
    <property type="entry name" value="Restrct_endonuc-II-like"/>
</dbReference>
<protein>
    <recommendedName>
        <fullName evidence="2">Putative restriction endonuclease domain-containing protein</fullName>
    </recommendedName>
</protein>
<sequence length="246" mass="28695">MTATLPVSVESDIFYPSADSQPVAETYDHLYALLTTLEVLKQYLANRQATVLGNQFLYYAQGFPKLRVAPDVMVIFDVAPGGRDNYKIWEEGQIPIVIFEMTSFSTKGQDEIFKKTLYEQLGVKEYWLFDPKGEWVEQQLRGYRLRGEIYESIQDGRSEPLQLRLVVEERLIGFYREDTEEKLLIPDELVEALRQEILARQQAEELAEQERQRAEQERQRAEQAELQIEQLKARLRSLNVDPDTIE</sequence>
<reference evidence="3 4" key="1">
    <citation type="submission" date="2019-10" db="EMBL/GenBank/DDBJ databases">
        <title>Genomic and transcriptomic insights into the perfect genentic adaptation of a filamentous nitrogen-fixing cyanobacterium to rice fields.</title>
        <authorList>
            <person name="Chen Z."/>
        </authorList>
    </citation>
    <scope>NUCLEOTIDE SEQUENCE [LARGE SCALE GENOMIC DNA]</scope>
    <source>
        <strain evidence="3">CCNUC1</strain>
    </source>
</reference>
<organism evidence="3 4">
    <name type="scientific">Nostoc sphaeroides CCNUC1</name>
    <dbReference type="NCBI Taxonomy" id="2653204"/>
    <lineage>
        <taxon>Bacteria</taxon>
        <taxon>Bacillati</taxon>
        <taxon>Cyanobacteriota</taxon>
        <taxon>Cyanophyceae</taxon>
        <taxon>Nostocales</taxon>
        <taxon>Nostocaceae</taxon>
        <taxon>Nostoc</taxon>
    </lineage>
</organism>
<dbReference type="InterPro" id="IPR012296">
    <property type="entry name" value="Nuclease_put_TT1808"/>
</dbReference>
<dbReference type="PANTHER" id="PTHR33352">
    <property type="entry name" value="SLR1095 PROTEIN"/>
    <property type="match status" value="1"/>
</dbReference>
<dbReference type="CDD" id="cd06260">
    <property type="entry name" value="DUF820-like"/>
    <property type="match status" value="1"/>
</dbReference>
<proteinExistence type="predicted"/>
<gene>
    <name evidence="3" type="ORF">GXM_04303</name>
</gene>
<dbReference type="PANTHER" id="PTHR33352:SF2">
    <property type="entry name" value="SLL0995 PROTEIN"/>
    <property type="match status" value="1"/>
</dbReference>
<dbReference type="KEGG" id="nsh:GXM_04303"/>
<feature type="coiled-coil region" evidence="1">
    <location>
        <begin position="190"/>
        <end position="241"/>
    </location>
</feature>
<evidence type="ECO:0000313" key="3">
    <source>
        <dbReference type="EMBL" id="QFS46822.1"/>
    </source>
</evidence>
<evidence type="ECO:0000313" key="4">
    <source>
        <dbReference type="Proteomes" id="UP000326678"/>
    </source>
</evidence>
<keyword evidence="4" id="KW-1185">Reference proteome</keyword>
<name>A0A5P8W2D7_9NOSO</name>
<evidence type="ECO:0000256" key="1">
    <source>
        <dbReference type="SAM" id="Coils"/>
    </source>
</evidence>
<dbReference type="Gene3D" id="3.90.1570.10">
    <property type="entry name" value="tt1808, chain A"/>
    <property type="match status" value="1"/>
</dbReference>
<dbReference type="AlphaFoldDB" id="A0A5P8W2D7"/>
<evidence type="ECO:0000259" key="2">
    <source>
        <dbReference type="Pfam" id="PF05685"/>
    </source>
</evidence>
<dbReference type="Pfam" id="PF05685">
    <property type="entry name" value="Uma2"/>
    <property type="match status" value="1"/>
</dbReference>
<dbReference type="Proteomes" id="UP000326678">
    <property type="component" value="Chromosome Gxm1"/>
</dbReference>
<dbReference type="SUPFAM" id="SSF52980">
    <property type="entry name" value="Restriction endonuclease-like"/>
    <property type="match status" value="1"/>
</dbReference>
<feature type="domain" description="Putative restriction endonuclease" evidence="2">
    <location>
        <begin position="32"/>
        <end position="166"/>
    </location>
</feature>